<dbReference type="eggNOG" id="ENOG502S1IW">
    <property type="taxonomic scope" value="Eukaryota"/>
</dbReference>
<dbReference type="RefSeq" id="XP_016762812.1">
    <property type="nucleotide sequence ID" value="XM_016908793.1"/>
</dbReference>
<keyword evidence="4" id="KW-1185">Reference proteome</keyword>
<feature type="region of interest" description="Disordered" evidence="1">
    <location>
        <begin position="1"/>
        <end position="54"/>
    </location>
</feature>
<dbReference type="PROSITE" id="PS51299">
    <property type="entry name" value="HTH_APSES"/>
    <property type="match status" value="1"/>
</dbReference>
<dbReference type="STRING" id="692275.M3C337"/>
<name>M3C337_SPHMS</name>
<dbReference type="PANTHER" id="PTHR43828:SF5">
    <property type="entry name" value="TRANSCRIPTIONAL REPRESSOR XBP1"/>
    <property type="match status" value="1"/>
</dbReference>
<evidence type="ECO:0000313" key="4">
    <source>
        <dbReference type="Proteomes" id="UP000016931"/>
    </source>
</evidence>
<dbReference type="GO" id="GO:0000981">
    <property type="term" value="F:DNA-binding transcription factor activity, RNA polymerase II-specific"/>
    <property type="evidence" value="ECO:0007669"/>
    <property type="project" value="UniProtKB-ARBA"/>
</dbReference>
<feature type="domain" description="HTH APSES-type" evidence="2">
    <location>
        <begin position="130"/>
        <end position="250"/>
    </location>
</feature>
<gene>
    <name evidence="3" type="ORF">SEPMUDRAFT_40646</name>
</gene>
<sequence>MLKIHSLLNPTSDYRYPGHHTNTPPPTPAYTTHGYSQAGTPQPETPNTPSPSKRQKLIKDAAVFLRGGAIKGNINYPPFECTEDSLCLDSYQRQELAREHERFQIFPCGRGDEGLISDYVRHIPYSSEKKSFLNKTGRDAFDVFQYTFNVPWDPTNRTHVVMWDYQIGLVRITPFFKACDYSKTIPAKALNTNPGLKELAHSITGGALAAQGYWMPYACARAVCLTFCYPIRWALTPIFGASFIKECLRRDDPGFGRFKIDPEVVRCASLEAEGWR</sequence>
<feature type="non-terminal residue" evidence="3">
    <location>
        <position position="276"/>
    </location>
</feature>
<dbReference type="AlphaFoldDB" id="M3C337"/>
<dbReference type="EMBL" id="KB456262">
    <property type="protein sequence ID" value="EMF14691.1"/>
    <property type="molecule type" value="Genomic_DNA"/>
</dbReference>
<accession>M3C337</accession>
<keyword evidence="3" id="KW-0238">DNA-binding</keyword>
<proteinExistence type="predicted"/>
<dbReference type="SUPFAM" id="SSF54616">
    <property type="entry name" value="DNA-binding domain of Mlu1-box binding protein MBP1"/>
    <property type="match status" value="1"/>
</dbReference>
<evidence type="ECO:0000256" key="1">
    <source>
        <dbReference type="SAM" id="MobiDB-lite"/>
    </source>
</evidence>
<dbReference type="HOGENOM" id="CLU_1010316_0_0_1"/>
<protein>
    <submittedName>
        <fullName evidence="3">DNA-binding domain of Mlu1-box binding protein MBP1</fullName>
    </submittedName>
</protein>
<dbReference type="PANTHER" id="PTHR43828">
    <property type="entry name" value="ASPARAGINASE"/>
    <property type="match status" value="1"/>
</dbReference>
<dbReference type="GO" id="GO:0003677">
    <property type="term" value="F:DNA binding"/>
    <property type="evidence" value="ECO:0007669"/>
    <property type="project" value="UniProtKB-KW"/>
</dbReference>
<dbReference type="InterPro" id="IPR003163">
    <property type="entry name" value="Tscrpt_reg_HTH_APSES-type"/>
</dbReference>
<dbReference type="InterPro" id="IPR036887">
    <property type="entry name" value="HTH_APSES_sf"/>
</dbReference>
<dbReference type="InterPro" id="IPR051642">
    <property type="entry name" value="SWI6-like"/>
</dbReference>
<dbReference type="Proteomes" id="UP000016931">
    <property type="component" value="Unassembled WGS sequence"/>
</dbReference>
<dbReference type="GO" id="GO:0033309">
    <property type="term" value="C:SBF transcription complex"/>
    <property type="evidence" value="ECO:0007669"/>
    <property type="project" value="TreeGrafter"/>
</dbReference>
<dbReference type="OrthoDB" id="5562739at2759"/>
<evidence type="ECO:0000313" key="3">
    <source>
        <dbReference type="EMBL" id="EMF14691.1"/>
    </source>
</evidence>
<dbReference type="Gene3D" id="3.10.260.10">
    <property type="entry name" value="Transcription regulator HTH, APSES-type DNA-binding domain"/>
    <property type="match status" value="1"/>
</dbReference>
<reference evidence="3 4" key="1">
    <citation type="journal article" date="2012" name="PLoS Pathog.">
        <title>Diverse lifestyles and strategies of plant pathogenesis encoded in the genomes of eighteen Dothideomycetes fungi.</title>
        <authorList>
            <person name="Ohm R.A."/>
            <person name="Feau N."/>
            <person name="Henrissat B."/>
            <person name="Schoch C.L."/>
            <person name="Horwitz B.A."/>
            <person name="Barry K.W."/>
            <person name="Condon B.J."/>
            <person name="Copeland A.C."/>
            <person name="Dhillon B."/>
            <person name="Glaser F."/>
            <person name="Hesse C.N."/>
            <person name="Kosti I."/>
            <person name="LaButti K."/>
            <person name="Lindquist E.A."/>
            <person name="Lucas S."/>
            <person name="Salamov A.A."/>
            <person name="Bradshaw R.E."/>
            <person name="Ciuffetti L."/>
            <person name="Hamelin R.C."/>
            <person name="Kema G.H.J."/>
            <person name="Lawrence C."/>
            <person name="Scott J.A."/>
            <person name="Spatafora J.W."/>
            <person name="Turgeon B.G."/>
            <person name="de Wit P.J.G.M."/>
            <person name="Zhong S."/>
            <person name="Goodwin S.B."/>
            <person name="Grigoriev I.V."/>
        </authorList>
    </citation>
    <scope>NUCLEOTIDE SEQUENCE [LARGE SCALE GENOMIC DNA]</scope>
    <source>
        <strain evidence="3 4">SO2202</strain>
    </source>
</reference>
<dbReference type="GO" id="GO:0030907">
    <property type="term" value="C:MBF transcription complex"/>
    <property type="evidence" value="ECO:0007669"/>
    <property type="project" value="TreeGrafter"/>
</dbReference>
<dbReference type="GeneID" id="27905930"/>
<evidence type="ECO:0000259" key="2">
    <source>
        <dbReference type="PROSITE" id="PS51299"/>
    </source>
</evidence>
<dbReference type="OMA" id="FECTEDS"/>
<organism evidence="3 4">
    <name type="scientific">Sphaerulina musiva (strain SO2202)</name>
    <name type="common">Poplar stem canker fungus</name>
    <name type="synonym">Septoria musiva</name>
    <dbReference type="NCBI Taxonomy" id="692275"/>
    <lineage>
        <taxon>Eukaryota</taxon>
        <taxon>Fungi</taxon>
        <taxon>Dikarya</taxon>
        <taxon>Ascomycota</taxon>
        <taxon>Pezizomycotina</taxon>
        <taxon>Dothideomycetes</taxon>
        <taxon>Dothideomycetidae</taxon>
        <taxon>Mycosphaerellales</taxon>
        <taxon>Mycosphaerellaceae</taxon>
        <taxon>Sphaerulina</taxon>
    </lineage>
</organism>